<feature type="region of interest" description="Disordered" evidence="1">
    <location>
        <begin position="161"/>
        <end position="181"/>
    </location>
</feature>
<dbReference type="GeneID" id="117236490"/>
<feature type="region of interest" description="Disordered" evidence="1">
    <location>
        <begin position="205"/>
        <end position="228"/>
    </location>
</feature>
<organism evidence="2 3">
    <name type="scientific">Bombus vosnesenskii</name>
    <dbReference type="NCBI Taxonomy" id="207650"/>
    <lineage>
        <taxon>Eukaryota</taxon>
        <taxon>Metazoa</taxon>
        <taxon>Ecdysozoa</taxon>
        <taxon>Arthropoda</taxon>
        <taxon>Hexapoda</taxon>
        <taxon>Insecta</taxon>
        <taxon>Pterygota</taxon>
        <taxon>Neoptera</taxon>
        <taxon>Endopterygota</taxon>
        <taxon>Hymenoptera</taxon>
        <taxon>Apocrita</taxon>
        <taxon>Aculeata</taxon>
        <taxon>Apoidea</taxon>
        <taxon>Anthophila</taxon>
        <taxon>Apidae</taxon>
        <taxon>Bombus</taxon>
        <taxon>Pyrobombus</taxon>
    </lineage>
</organism>
<proteinExistence type="predicted"/>
<sequence>MDNESYDNIAIHVVLDTLMQHSLIIGTDFFDTVELNIKEGNASIRKVEKKDCNRLPEVFKVDAEIQQYEVIDQSQSDFAIPIIVEIRNGSLHVPIEKNSRECTAVVVPTSACFEGTVISGKILLDESVATNIIAVASGGNDTDGCDEVFVGCTECRADYRDEQTSSGANSKKRMKSENEAATEKFEVVRRRAIKPTSCRRRVFNKRRKKAKAASEVPWTVSGGKSPAK</sequence>
<gene>
    <name evidence="3" type="primary">LOC117236490</name>
</gene>
<dbReference type="RefSeq" id="XP_033355384.1">
    <property type="nucleotide sequence ID" value="XM_033499493.1"/>
</dbReference>
<evidence type="ECO:0000313" key="2">
    <source>
        <dbReference type="Proteomes" id="UP000504631"/>
    </source>
</evidence>
<keyword evidence="2" id="KW-1185">Reference proteome</keyword>
<dbReference type="Proteomes" id="UP000504631">
    <property type="component" value="Unplaced"/>
</dbReference>
<reference evidence="3" key="1">
    <citation type="submission" date="2025-08" db="UniProtKB">
        <authorList>
            <consortium name="RefSeq"/>
        </authorList>
    </citation>
    <scope>IDENTIFICATION</scope>
    <source>
        <tissue evidence="3">Muscle</tissue>
    </source>
</reference>
<accession>A0A6J3KU52</accession>
<name>A0A6J3KU52_9HYME</name>
<evidence type="ECO:0000313" key="3">
    <source>
        <dbReference type="RefSeq" id="XP_033355384.1"/>
    </source>
</evidence>
<evidence type="ECO:0000256" key="1">
    <source>
        <dbReference type="SAM" id="MobiDB-lite"/>
    </source>
</evidence>
<dbReference type="KEGG" id="bvk:117236490"/>
<dbReference type="AlphaFoldDB" id="A0A6J3KU52"/>
<protein>
    <submittedName>
        <fullName evidence="3">Uncharacterized protein LOC117236490</fullName>
    </submittedName>
</protein>